<name>A0AAW0Y9K7_CHEQU</name>
<dbReference type="Pfam" id="PF00059">
    <property type="entry name" value="Lectin_C"/>
    <property type="match status" value="1"/>
</dbReference>
<dbReference type="PANTHER" id="PTHR45710:SF26">
    <property type="entry name" value="RH26557P"/>
    <property type="match status" value="1"/>
</dbReference>
<dbReference type="InterPro" id="IPR001304">
    <property type="entry name" value="C-type_lectin-like"/>
</dbReference>
<dbReference type="Gene3D" id="3.10.100.10">
    <property type="entry name" value="Mannose-Binding Protein A, subunit A"/>
    <property type="match status" value="1"/>
</dbReference>
<feature type="chain" id="PRO_5043945757" description="C-type lectin domain-containing protein" evidence="1">
    <location>
        <begin position="21"/>
        <end position="160"/>
    </location>
</feature>
<comment type="caution">
    <text evidence="3">The sequence shown here is derived from an EMBL/GenBank/DDBJ whole genome shotgun (WGS) entry which is preliminary data.</text>
</comment>
<dbReference type="InterPro" id="IPR016187">
    <property type="entry name" value="CTDL_fold"/>
</dbReference>
<keyword evidence="4" id="KW-1185">Reference proteome</keyword>
<dbReference type="CDD" id="cd00037">
    <property type="entry name" value="CLECT"/>
    <property type="match status" value="1"/>
</dbReference>
<evidence type="ECO:0000256" key="1">
    <source>
        <dbReference type="SAM" id="SignalP"/>
    </source>
</evidence>
<dbReference type="PROSITE" id="PS50041">
    <property type="entry name" value="C_TYPE_LECTIN_2"/>
    <property type="match status" value="1"/>
</dbReference>
<sequence length="160" mass="17336">MNLLCVSLLVLVAVITGTLGCPSDFLGISSSCVKVVIAAGIGERPVSWKVAREGCKALGADLAVMNVSSKVEHISAHIDKVFPNEASYTFWVGGHKVNGQWKWVTDQTINLKSNLWVPNTPKKDDRISFALLVPADSLHGRRYLNENGEGGWAPGYICEI</sequence>
<dbReference type="InterPro" id="IPR016186">
    <property type="entry name" value="C-type_lectin-like/link_sf"/>
</dbReference>
<reference evidence="3 4" key="1">
    <citation type="journal article" date="2024" name="BMC Genomics">
        <title>Genome assembly of redclaw crayfish (Cherax quadricarinatus) provides insights into its immune adaptation and hypoxia tolerance.</title>
        <authorList>
            <person name="Liu Z."/>
            <person name="Zheng J."/>
            <person name="Li H."/>
            <person name="Fang K."/>
            <person name="Wang S."/>
            <person name="He J."/>
            <person name="Zhou D."/>
            <person name="Weng S."/>
            <person name="Chi M."/>
            <person name="Gu Z."/>
            <person name="He J."/>
            <person name="Li F."/>
            <person name="Wang M."/>
        </authorList>
    </citation>
    <scope>NUCLEOTIDE SEQUENCE [LARGE SCALE GENOMIC DNA]</scope>
    <source>
        <strain evidence="3">ZL_2023a</strain>
    </source>
</reference>
<accession>A0AAW0Y9K7</accession>
<dbReference type="InterPro" id="IPR050828">
    <property type="entry name" value="C-type_lectin/matrix_domain"/>
</dbReference>
<keyword evidence="1" id="KW-0732">Signal</keyword>
<proteinExistence type="predicted"/>
<evidence type="ECO:0000313" key="4">
    <source>
        <dbReference type="Proteomes" id="UP001445076"/>
    </source>
</evidence>
<dbReference type="SMART" id="SM00034">
    <property type="entry name" value="CLECT"/>
    <property type="match status" value="1"/>
</dbReference>
<dbReference type="AlphaFoldDB" id="A0AAW0Y9K7"/>
<feature type="signal peptide" evidence="1">
    <location>
        <begin position="1"/>
        <end position="20"/>
    </location>
</feature>
<gene>
    <name evidence="3" type="ORF">OTU49_004128</name>
</gene>
<organism evidence="3 4">
    <name type="scientific">Cherax quadricarinatus</name>
    <name type="common">Australian red claw crayfish</name>
    <dbReference type="NCBI Taxonomy" id="27406"/>
    <lineage>
        <taxon>Eukaryota</taxon>
        <taxon>Metazoa</taxon>
        <taxon>Ecdysozoa</taxon>
        <taxon>Arthropoda</taxon>
        <taxon>Crustacea</taxon>
        <taxon>Multicrustacea</taxon>
        <taxon>Malacostraca</taxon>
        <taxon>Eumalacostraca</taxon>
        <taxon>Eucarida</taxon>
        <taxon>Decapoda</taxon>
        <taxon>Pleocyemata</taxon>
        <taxon>Astacidea</taxon>
        <taxon>Parastacoidea</taxon>
        <taxon>Parastacidae</taxon>
        <taxon>Cherax</taxon>
    </lineage>
</organism>
<evidence type="ECO:0000313" key="3">
    <source>
        <dbReference type="EMBL" id="KAK8753375.1"/>
    </source>
</evidence>
<protein>
    <recommendedName>
        <fullName evidence="2">C-type lectin domain-containing protein</fullName>
    </recommendedName>
</protein>
<dbReference type="EMBL" id="JARKIK010000003">
    <property type="protein sequence ID" value="KAK8753375.1"/>
    <property type="molecule type" value="Genomic_DNA"/>
</dbReference>
<evidence type="ECO:0000259" key="2">
    <source>
        <dbReference type="PROSITE" id="PS50041"/>
    </source>
</evidence>
<feature type="domain" description="C-type lectin" evidence="2">
    <location>
        <begin position="28"/>
        <end position="121"/>
    </location>
</feature>
<dbReference type="PANTHER" id="PTHR45710">
    <property type="entry name" value="C-TYPE LECTIN DOMAIN-CONTAINING PROTEIN 180"/>
    <property type="match status" value="1"/>
</dbReference>
<dbReference type="Proteomes" id="UP001445076">
    <property type="component" value="Unassembled WGS sequence"/>
</dbReference>
<dbReference type="SUPFAM" id="SSF56436">
    <property type="entry name" value="C-type lectin-like"/>
    <property type="match status" value="1"/>
</dbReference>